<keyword evidence="4" id="KW-0862">Zinc</keyword>
<dbReference type="Pfam" id="PF12874">
    <property type="entry name" value="zf-met"/>
    <property type="match status" value="1"/>
</dbReference>
<feature type="region of interest" description="Disordered" evidence="6">
    <location>
        <begin position="179"/>
        <end position="198"/>
    </location>
</feature>
<feature type="domain" description="C2H2-type" evidence="7">
    <location>
        <begin position="12"/>
        <end position="40"/>
    </location>
</feature>
<name>A0A9P8QXY6_9HYPO</name>
<feature type="domain" description="C2H2-type" evidence="7">
    <location>
        <begin position="264"/>
        <end position="290"/>
    </location>
</feature>
<comment type="caution">
    <text evidence="8">The sequence shown here is derived from an EMBL/GenBank/DDBJ whole genome shotgun (WGS) entry which is preliminary data.</text>
</comment>
<protein>
    <recommendedName>
        <fullName evidence="7">C2H2-type domain-containing protein</fullName>
    </recommendedName>
</protein>
<evidence type="ECO:0000256" key="1">
    <source>
        <dbReference type="ARBA" id="ARBA00022723"/>
    </source>
</evidence>
<dbReference type="InterPro" id="IPR036236">
    <property type="entry name" value="Znf_C2H2_sf"/>
</dbReference>
<dbReference type="Proteomes" id="UP000827724">
    <property type="component" value="Unassembled WGS sequence"/>
</dbReference>
<evidence type="ECO:0000256" key="4">
    <source>
        <dbReference type="ARBA" id="ARBA00022833"/>
    </source>
</evidence>
<keyword evidence="2" id="KW-0677">Repeat</keyword>
<dbReference type="GO" id="GO:0000981">
    <property type="term" value="F:DNA-binding transcription factor activity, RNA polymerase II-specific"/>
    <property type="evidence" value="ECO:0007669"/>
    <property type="project" value="TreeGrafter"/>
</dbReference>
<sequence length="386" mass="43458">MASVDPFPDGPWHCKHCHKPFSHWDDLMKHKEQTRNDNQEDHIYCKVCGRDFQTLAGEMRHMQMEHPLEQNLDCPGCGRGPFKRLGALMSHIERGFCARIDISVLDELREEKLEFPRRLEQLTQESVKGNYMKYMPSTHSRSSASGWYAEENATSIGMAWEQFPTLTATNGAVEAITSSMSDGKHGKKSKPLDSIQQPPFQPAIKADVATFFDGDYETPDLIEFSPPPASKPVVTTVPAGMDPDDPSNPSFNAASFYCSITEKFNCPKSLCRKTFKTAGGLISHLRSPVHGNTTYRCPCCLKVFKTLTGVTSHTEARGSKCRIQDTAHYETFMDQLTAGIVDIERTRYQDGSILFKTSEQAKQRLRGGAIKEKMKYPIDSEPRKVY</sequence>
<proteinExistence type="predicted"/>
<dbReference type="Gene3D" id="3.30.160.60">
    <property type="entry name" value="Classic Zinc Finger"/>
    <property type="match status" value="2"/>
</dbReference>
<evidence type="ECO:0000256" key="5">
    <source>
        <dbReference type="PROSITE-ProRule" id="PRU00042"/>
    </source>
</evidence>
<organism evidence="8 9">
    <name type="scientific">Trichoderma cornu-damae</name>
    <dbReference type="NCBI Taxonomy" id="654480"/>
    <lineage>
        <taxon>Eukaryota</taxon>
        <taxon>Fungi</taxon>
        <taxon>Dikarya</taxon>
        <taxon>Ascomycota</taxon>
        <taxon>Pezizomycotina</taxon>
        <taxon>Sordariomycetes</taxon>
        <taxon>Hypocreomycetidae</taxon>
        <taxon>Hypocreales</taxon>
        <taxon>Hypocreaceae</taxon>
        <taxon>Trichoderma</taxon>
    </lineage>
</organism>
<evidence type="ECO:0000313" key="9">
    <source>
        <dbReference type="Proteomes" id="UP000827724"/>
    </source>
</evidence>
<dbReference type="GO" id="GO:0008270">
    <property type="term" value="F:zinc ion binding"/>
    <property type="evidence" value="ECO:0007669"/>
    <property type="project" value="UniProtKB-KW"/>
</dbReference>
<keyword evidence="9" id="KW-1185">Reference proteome</keyword>
<dbReference type="AlphaFoldDB" id="A0A9P8QXY6"/>
<feature type="non-terminal residue" evidence="8">
    <location>
        <position position="1"/>
    </location>
</feature>
<evidence type="ECO:0000313" key="8">
    <source>
        <dbReference type="EMBL" id="KAH6611433.1"/>
    </source>
</evidence>
<dbReference type="PANTHER" id="PTHR24409:SF295">
    <property type="entry name" value="AZ2-RELATED"/>
    <property type="match status" value="1"/>
</dbReference>
<dbReference type="EMBL" id="JAIWOZ010000001">
    <property type="protein sequence ID" value="KAH6611433.1"/>
    <property type="molecule type" value="Genomic_DNA"/>
</dbReference>
<dbReference type="GO" id="GO:0005634">
    <property type="term" value="C:nucleus"/>
    <property type="evidence" value="ECO:0007669"/>
    <property type="project" value="TreeGrafter"/>
</dbReference>
<dbReference type="PANTHER" id="PTHR24409">
    <property type="entry name" value="ZINC FINGER PROTEIN 142"/>
    <property type="match status" value="1"/>
</dbReference>
<evidence type="ECO:0000256" key="2">
    <source>
        <dbReference type="ARBA" id="ARBA00022737"/>
    </source>
</evidence>
<dbReference type="PROSITE" id="PS00028">
    <property type="entry name" value="ZINC_FINGER_C2H2_1"/>
    <property type="match status" value="2"/>
</dbReference>
<keyword evidence="3 5" id="KW-0863">Zinc-finger</keyword>
<gene>
    <name evidence="8" type="ORF">Trco_001453</name>
</gene>
<keyword evidence="1" id="KW-0479">Metal-binding</keyword>
<dbReference type="SUPFAM" id="SSF57667">
    <property type="entry name" value="beta-beta-alpha zinc fingers"/>
    <property type="match status" value="1"/>
</dbReference>
<dbReference type="PROSITE" id="PS50157">
    <property type="entry name" value="ZINC_FINGER_C2H2_2"/>
    <property type="match status" value="3"/>
</dbReference>
<dbReference type="Pfam" id="PF00096">
    <property type="entry name" value="zf-C2H2"/>
    <property type="match status" value="1"/>
</dbReference>
<dbReference type="GO" id="GO:0000977">
    <property type="term" value="F:RNA polymerase II transcription regulatory region sequence-specific DNA binding"/>
    <property type="evidence" value="ECO:0007669"/>
    <property type="project" value="TreeGrafter"/>
</dbReference>
<dbReference type="InterPro" id="IPR013087">
    <property type="entry name" value="Znf_C2H2_type"/>
</dbReference>
<feature type="domain" description="C2H2-type" evidence="7">
    <location>
        <begin position="43"/>
        <end position="71"/>
    </location>
</feature>
<evidence type="ECO:0000256" key="3">
    <source>
        <dbReference type="ARBA" id="ARBA00022771"/>
    </source>
</evidence>
<reference evidence="8" key="1">
    <citation type="submission" date="2021-08" db="EMBL/GenBank/DDBJ databases">
        <title>Chromosome-Level Trichoderma cornu-damae using Hi-C Data.</title>
        <authorList>
            <person name="Kim C.S."/>
        </authorList>
    </citation>
    <scope>NUCLEOTIDE SEQUENCE</scope>
    <source>
        <strain evidence="8">KA19-0412C</strain>
    </source>
</reference>
<evidence type="ECO:0000256" key="6">
    <source>
        <dbReference type="SAM" id="MobiDB-lite"/>
    </source>
</evidence>
<accession>A0A9P8QXY6</accession>
<evidence type="ECO:0000259" key="7">
    <source>
        <dbReference type="PROSITE" id="PS50157"/>
    </source>
</evidence>
<dbReference type="OrthoDB" id="8117402at2759"/>
<dbReference type="SMART" id="SM00355">
    <property type="entry name" value="ZnF_C2H2"/>
    <property type="match status" value="4"/>
</dbReference>